<feature type="DNA-binding region" description="H-T-H motif" evidence="4">
    <location>
        <begin position="34"/>
        <end position="53"/>
    </location>
</feature>
<evidence type="ECO:0000259" key="6">
    <source>
        <dbReference type="PROSITE" id="PS50977"/>
    </source>
</evidence>
<dbReference type="PANTHER" id="PTHR30055:SF151">
    <property type="entry name" value="TRANSCRIPTIONAL REGULATORY PROTEIN"/>
    <property type="match status" value="1"/>
</dbReference>
<evidence type="ECO:0000256" key="3">
    <source>
        <dbReference type="ARBA" id="ARBA00023163"/>
    </source>
</evidence>
<evidence type="ECO:0000256" key="5">
    <source>
        <dbReference type="SAM" id="MobiDB-lite"/>
    </source>
</evidence>
<name>A0ABW7V0X6_9ACTN</name>
<feature type="region of interest" description="Disordered" evidence="5">
    <location>
        <begin position="132"/>
        <end position="160"/>
    </location>
</feature>
<accession>A0ABW7V0X6</accession>
<evidence type="ECO:0000256" key="1">
    <source>
        <dbReference type="ARBA" id="ARBA00023015"/>
    </source>
</evidence>
<dbReference type="Pfam" id="PF00440">
    <property type="entry name" value="TetR_N"/>
    <property type="match status" value="1"/>
</dbReference>
<dbReference type="EMBL" id="JBIRWE010000016">
    <property type="protein sequence ID" value="MFI1967244.1"/>
    <property type="molecule type" value="Genomic_DNA"/>
</dbReference>
<dbReference type="PANTHER" id="PTHR30055">
    <property type="entry name" value="HTH-TYPE TRANSCRIPTIONAL REGULATOR RUTR"/>
    <property type="match status" value="1"/>
</dbReference>
<dbReference type="InterPro" id="IPR001647">
    <property type="entry name" value="HTH_TetR"/>
</dbReference>
<dbReference type="InterPro" id="IPR041674">
    <property type="entry name" value="TetR_C_22"/>
</dbReference>
<dbReference type="Proteomes" id="UP001611548">
    <property type="component" value="Unassembled WGS sequence"/>
</dbReference>
<comment type="caution">
    <text evidence="7">The sequence shown here is derived from an EMBL/GenBank/DDBJ whole genome shotgun (WGS) entry which is preliminary data.</text>
</comment>
<feature type="compositionally biased region" description="Pro residues" evidence="5">
    <location>
        <begin position="132"/>
        <end position="146"/>
    </location>
</feature>
<dbReference type="PRINTS" id="PR00455">
    <property type="entry name" value="HTHTETR"/>
</dbReference>
<keyword evidence="2 4" id="KW-0238">DNA-binding</keyword>
<dbReference type="SUPFAM" id="SSF46689">
    <property type="entry name" value="Homeodomain-like"/>
    <property type="match status" value="1"/>
</dbReference>
<keyword evidence="1" id="KW-0805">Transcription regulation</keyword>
<proteinExistence type="predicted"/>
<dbReference type="InterPro" id="IPR009057">
    <property type="entry name" value="Homeodomain-like_sf"/>
</dbReference>
<keyword evidence="3" id="KW-0804">Transcription</keyword>
<evidence type="ECO:0000313" key="8">
    <source>
        <dbReference type="Proteomes" id="UP001611548"/>
    </source>
</evidence>
<keyword evidence="8" id="KW-1185">Reference proteome</keyword>
<evidence type="ECO:0000256" key="4">
    <source>
        <dbReference type="PROSITE-ProRule" id="PRU00335"/>
    </source>
</evidence>
<sequence>MRRLPRQRRSADRLERILDACAEILGETGYEALSTRAVAVRAGVPIGSVYRFFGNKRAMADALAHRNLDVYLGRVSDRLAAADEGERPGEGRGGDGLLDWRWAVDVVLDTYVEMKRDTPGFALLDFSVPGTTPVPPTAPEPAPVPDSPSESATAGTTGGGACAPNRLLAERLCALLAEPLGRTPDEALRRTFLVGAQAADVLVRLAFRTDPAGDPAILAETKTLLRAYLTRTLD</sequence>
<dbReference type="RefSeq" id="WP_398719578.1">
    <property type="nucleotide sequence ID" value="NZ_JBIRWE010000016.1"/>
</dbReference>
<dbReference type="PROSITE" id="PS50977">
    <property type="entry name" value="HTH_TETR_2"/>
    <property type="match status" value="1"/>
</dbReference>
<protein>
    <submittedName>
        <fullName evidence="7">TetR family transcriptional regulator</fullName>
    </submittedName>
</protein>
<feature type="domain" description="HTH tetR-type" evidence="6">
    <location>
        <begin position="11"/>
        <end position="71"/>
    </location>
</feature>
<evidence type="ECO:0000256" key="2">
    <source>
        <dbReference type="ARBA" id="ARBA00023125"/>
    </source>
</evidence>
<organism evidence="7 8">
    <name type="scientific">Streptomyces pathocidini</name>
    <dbReference type="NCBI Taxonomy" id="1650571"/>
    <lineage>
        <taxon>Bacteria</taxon>
        <taxon>Bacillati</taxon>
        <taxon>Actinomycetota</taxon>
        <taxon>Actinomycetes</taxon>
        <taxon>Kitasatosporales</taxon>
        <taxon>Streptomycetaceae</taxon>
        <taxon>Streptomyces</taxon>
    </lineage>
</organism>
<reference evidence="7 8" key="1">
    <citation type="submission" date="2024-10" db="EMBL/GenBank/DDBJ databases">
        <title>The Natural Products Discovery Center: Release of the First 8490 Sequenced Strains for Exploring Actinobacteria Biosynthetic Diversity.</title>
        <authorList>
            <person name="Kalkreuter E."/>
            <person name="Kautsar S.A."/>
            <person name="Yang D."/>
            <person name="Bader C.D."/>
            <person name="Teijaro C.N."/>
            <person name="Fluegel L."/>
            <person name="Davis C.M."/>
            <person name="Simpson J.R."/>
            <person name="Lauterbach L."/>
            <person name="Steele A.D."/>
            <person name="Gui C."/>
            <person name="Meng S."/>
            <person name="Li G."/>
            <person name="Viehrig K."/>
            <person name="Ye F."/>
            <person name="Su P."/>
            <person name="Kiefer A.F."/>
            <person name="Nichols A."/>
            <person name="Cepeda A.J."/>
            <person name="Yan W."/>
            <person name="Fan B."/>
            <person name="Jiang Y."/>
            <person name="Adhikari A."/>
            <person name="Zheng C.-J."/>
            <person name="Schuster L."/>
            <person name="Cowan T.M."/>
            <person name="Smanski M.J."/>
            <person name="Chevrette M.G."/>
            <person name="De Carvalho L.P.S."/>
            <person name="Shen B."/>
        </authorList>
    </citation>
    <scope>NUCLEOTIDE SEQUENCE [LARGE SCALE GENOMIC DNA]</scope>
    <source>
        <strain evidence="7 8">NPDC020327</strain>
    </source>
</reference>
<evidence type="ECO:0000313" key="7">
    <source>
        <dbReference type="EMBL" id="MFI1967244.1"/>
    </source>
</evidence>
<dbReference type="Gene3D" id="1.10.357.10">
    <property type="entry name" value="Tetracycline Repressor, domain 2"/>
    <property type="match status" value="1"/>
</dbReference>
<gene>
    <name evidence="7" type="ORF">ACH429_24520</name>
</gene>
<dbReference type="Pfam" id="PF17928">
    <property type="entry name" value="TetR_C_22"/>
    <property type="match status" value="1"/>
</dbReference>
<dbReference type="InterPro" id="IPR050109">
    <property type="entry name" value="HTH-type_TetR-like_transc_reg"/>
</dbReference>